<keyword evidence="1" id="KW-0540">Nuclease</keyword>
<dbReference type="Pfam" id="PF12705">
    <property type="entry name" value="PDDEXK_1"/>
    <property type="match status" value="1"/>
</dbReference>
<evidence type="ECO:0000256" key="8">
    <source>
        <dbReference type="ARBA" id="ARBA00023125"/>
    </source>
</evidence>
<dbReference type="InterPro" id="IPR011604">
    <property type="entry name" value="PDDEXK-like_dom_sf"/>
</dbReference>
<dbReference type="EC" id="5.6.2.4" evidence="12"/>
<dbReference type="PROSITE" id="PS51198">
    <property type="entry name" value="UVRD_HELICASE_ATP_BIND"/>
    <property type="match status" value="1"/>
</dbReference>
<dbReference type="InterPro" id="IPR014017">
    <property type="entry name" value="DNA_helicase_UvrD-like_C"/>
</dbReference>
<evidence type="ECO:0000256" key="3">
    <source>
        <dbReference type="ARBA" id="ARBA00022763"/>
    </source>
</evidence>
<dbReference type="AlphaFoldDB" id="A0A9X2X5Y8"/>
<keyword evidence="7 15" id="KW-0067">ATP-binding</keyword>
<evidence type="ECO:0000256" key="5">
    <source>
        <dbReference type="ARBA" id="ARBA00022806"/>
    </source>
</evidence>
<keyword evidence="6" id="KW-0269">Exonuclease</keyword>
<evidence type="ECO:0000256" key="14">
    <source>
        <dbReference type="ARBA" id="ARBA00048988"/>
    </source>
</evidence>
<evidence type="ECO:0000256" key="11">
    <source>
        <dbReference type="ARBA" id="ARBA00034617"/>
    </source>
</evidence>
<keyword evidence="5 15" id="KW-0347">Helicase</keyword>
<accession>A0A9X2X5Y8</accession>
<keyword evidence="8" id="KW-0238">DNA-binding</keyword>
<dbReference type="PROSITE" id="PS51217">
    <property type="entry name" value="UVRD_HELICASE_CTER"/>
    <property type="match status" value="1"/>
</dbReference>
<feature type="domain" description="UvrD-like helicase ATP-binding" evidence="16">
    <location>
        <begin position="8"/>
        <end position="495"/>
    </location>
</feature>
<dbReference type="InterPro" id="IPR011335">
    <property type="entry name" value="Restrct_endonuc-II-like"/>
</dbReference>
<evidence type="ECO:0000256" key="2">
    <source>
        <dbReference type="ARBA" id="ARBA00022741"/>
    </source>
</evidence>
<organism evidence="18 19">
    <name type="scientific">Chelativorans petroleitrophicus</name>
    <dbReference type="NCBI Taxonomy" id="2975484"/>
    <lineage>
        <taxon>Bacteria</taxon>
        <taxon>Pseudomonadati</taxon>
        <taxon>Pseudomonadota</taxon>
        <taxon>Alphaproteobacteria</taxon>
        <taxon>Hyphomicrobiales</taxon>
        <taxon>Phyllobacteriaceae</taxon>
        <taxon>Chelativorans</taxon>
    </lineage>
</organism>
<dbReference type="Gene3D" id="3.90.320.10">
    <property type="match status" value="1"/>
</dbReference>
<dbReference type="InterPro" id="IPR014151">
    <property type="entry name" value="DNA_helicase_AddA"/>
</dbReference>
<dbReference type="Pfam" id="PF13361">
    <property type="entry name" value="UvrD_C"/>
    <property type="match status" value="1"/>
</dbReference>
<keyword evidence="9" id="KW-0234">DNA repair</keyword>
<dbReference type="InterPro" id="IPR014016">
    <property type="entry name" value="UvrD-like_ATP-bd"/>
</dbReference>
<dbReference type="InterPro" id="IPR000212">
    <property type="entry name" value="DNA_helicase_UvrD/REP"/>
</dbReference>
<dbReference type="RefSeq" id="WP_261513868.1">
    <property type="nucleotide sequence ID" value="NZ_JAODNV010000004.1"/>
</dbReference>
<dbReference type="GO" id="GO:0000725">
    <property type="term" value="P:recombinational repair"/>
    <property type="evidence" value="ECO:0007669"/>
    <property type="project" value="TreeGrafter"/>
</dbReference>
<dbReference type="GO" id="GO:0005524">
    <property type="term" value="F:ATP binding"/>
    <property type="evidence" value="ECO:0007669"/>
    <property type="project" value="UniProtKB-UniRule"/>
</dbReference>
<keyword evidence="19" id="KW-1185">Reference proteome</keyword>
<dbReference type="PANTHER" id="PTHR11070">
    <property type="entry name" value="UVRD / RECB / PCRA DNA HELICASE FAMILY MEMBER"/>
    <property type="match status" value="1"/>
</dbReference>
<dbReference type="GO" id="GO:0004527">
    <property type="term" value="F:exonuclease activity"/>
    <property type="evidence" value="ECO:0007669"/>
    <property type="project" value="UniProtKB-KW"/>
</dbReference>
<dbReference type="SUPFAM" id="SSF52540">
    <property type="entry name" value="P-loop containing nucleoside triphosphate hydrolases"/>
    <property type="match status" value="1"/>
</dbReference>
<keyword evidence="2 15" id="KW-0547">Nucleotide-binding</keyword>
<reference evidence="18" key="1">
    <citation type="submission" date="2022-08" db="EMBL/GenBank/DDBJ databases">
        <title>Chelativorans sichuanense sp. nov., a paraffin oil-degrading bacterium isolated from a mixture of oil-based drill cuttings and paddy soil.</title>
        <authorList>
            <person name="Yu J."/>
            <person name="Liu H."/>
            <person name="Chen Q."/>
        </authorList>
    </citation>
    <scope>NUCLEOTIDE SEQUENCE</scope>
    <source>
        <strain evidence="18">SCAU 2101</strain>
    </source>
</reference>
<sequence>MKRILRIPADTLEKQALASDPALSAWVAANAGSGKTHVLASRVIRLLLKGTDPARILCLTYTRAAAANMANRVFGTLARWSLLSDQALAEEVAKLEGRLPGPEKLKRARQLFARALETPGGLKIQTIHAFCEAILHQFPLEANIAGHFELLDTEMEEALFAEARRDLLTSIAAARDGPLAEAFAEVLERGGESGLQDLLGEIVARRDSLREFIDEVADTPTPFPALLAEFGFAEGETAESLAEAAWPVPSLGEAEFSALREAAVEVDARSVLNNILPTVSEAFEERDPVRRLQLMQEGLHKTSGEPYAESAFKASLRQRLPGIYERYLQAAHHVARVCERLALFRMLQATSAALVIADAVIERYEKLKRARGFLDFNDLITRTIRLLARADVGPWVQYKLDRGIEHVLIDEAQDTSPEQWEIVRRLTEEFFAGKGSRENADRTIFAVGDEKQSIYSFQGAEPAAFAESGEEFARRARQAGGRFEKVRLLRSFRSTDDVLRAVDLVFAREDVRRGLTRYDEPIEHMAIRENAPGYVEVWSPLSPLTVEEPDDWTQAIDHASAPAARMAEVIAGKIDGWLKSGEMLEGQGRRLTPGDILILVRKRDRFVHALSRSLKNRGIAVAGADRLRLTTHIAVQDLVALGRFLLQPQDDLSLAAVLKSPLFGLDEDELIRLAWPRAEGVSLFSALKQKARGDSKLTQVVETLADWQSEAAFRPVFEFYAGVLAGSPGREGGRSLFVARLGQEANDVLDEFLNFCLTAERTGLVGMESVLSALEGAAPEIKREMDTSRDEIRIMTVHAAKGLEAPVVFLVDPGSAPVSHTHLPGLMPFPMKKERKAPLTGFLWRKGKDLSNSVARAFEDEVRRKAEEEYRRLLYVGMTRAEDRLIVCGYRGKQATPSTWIETVRSAFAGVTGVEELDDPSDCAPVLRFRVTPPGAVPTVKLEEPTPEIPPLPPELARPVAPLPALPRPLQPSGASALIENGHEAVASPRSPVLEPAGPSFALERGNAVHRLLQLLPELPPEEREGAARRFLARVGVAWPKGETERACRSVLSILEDTRFALLFAPSSRAEVSVMGQLEIGGVPRAVSGKVDRLAVTEDAVFIVDYKTNRPAPERLEEVPEAYVAQLALYAELLRPLYPGRRVEAALLFTEAPNLIPLPGEAMAAALARLTRA</sequence>
<dbReference type="Proteomes" id="UP001149009">
    <property type="component" value="Unassembled WGS sequence"/>
</dbReference>
<dbReference type="GO" id="GO:0043138">
    <property type="term" value="F:3'-5' DNA helicase activity"/>
    <property type="evidence" value="ECO:0007669"/>
    <property type="project" value="UniProtKB-EC"/>
</dbReference>
<dbReference type="Gene3D" id="3.40.50.300">
    <property type="entry name" value="P-loop containing nucleotide triphosphate hydrolases"/>
    <property type="match status" value="4"/>
</dbReference>
<evidence type="ECO:0000256" key="6">
    <source>
        <dbReference type="ARBA" id="ARBA00022839"/>
    </source>
</evidence>
<dbReference type="InterPro" id="IPR038726">
    <property type="entry name" value="PDDEXK_AddAB-type"/>
</dbReference>
<dbReference type="PANTHER" id="PTHR11070:SF2">
    <property type="entry name" value="ATP-DEPENDENT DNA HELICASE SRS2"/>
    <property type="match status" value="1"/>
</dbReference>
<evidence type="ECO:0000256" key="12">
    <source>
        <dbReference type="ARBA" id="ARBA00034808"/>
    </source>
</evidence>
<evidence type="ECO:0000256" key="15">
    <source>
        <dbReference type="PROSITE-ProRule" id="PRU00560"/>
    </source>
</evidence>
<dbReference type="GO" id="GO:0003677">
    <property type="term" value="F:DNA binding"/>
    <property type="evidence" value="ECO:0007669"/>
    <property type="project" value="UniProtKB-KW"/>
</dbReference>
<keyword evidence="3" id="KW-0227">DNA damage</keyword>
<dbReference type="EMBL" id="JAODNV010000004">
    <property type="protein sequence ID" value="MCT8989173.1"/>
    <property type="molecule type" value="Genomic_DNA"/>
</dbReference>
<dbReference type="NCBIfam" id="TIGR02784">
    <property type="entry name" value="addA_alphas"/>
    <property type="match status" value="1"/>
</dbReference>
<gene>
    <name evidence="18" type="primary">addA</name>
    <name evidence="18" type="ORF">NYR54_02515</name>
</gene>
<dbReference type="Pfam" id="PF00580">
    <property type="entry name" value="UvrD-helicase"/>
    <property type="match status" value="1"/>
</dbReference>
<evidence type="ECO:0000256" key="1">
    <source>
        <dbReference type="ARBA" id="ARBA00022722"/>
    </source>
</evidence>
<dbReference type="InterPro" id="IPR027417">
    <property type="entry name" value="P-loop_NTPase"/>
</dbReference>
<evidence type="ECO:0000259" key="16">
    <source>
        <dbReference type="PROSITE" id="PS51198"/>
    </source>
</evidence>
<comment type="catalytic activity">
    <reaction evidence="14">
        <text>ATP + H2O = ADP + phosphate + H(+)</text>
        <dbReference type="Rhea" id="RHEA:13065"/>
        <dbReference type="ChEBI" id="CHEBI:15377"/>
        <dbReference type="ChEBI" id="CHEBI:15378"/>
        <dbReference type="ChEBI" id="CHEBI:30616"/>
        <dbReference type="ChEBI" id="CHEBI:43474"/>
        <dbReference type="ChEBI" id="CHEBI:456216"/>
        <dbReference type="EC" id="5.6.2.4"/>
    </reaction>
</comment>
<keyword evidence="4 15" id="KW-0378">Hydrolase</keyword>
<evidence type="ECO:0000259" key="17">
    <source>
        <dbReference type="PROSITE" id="PS51217"/>
    </source>
</evidence>
<evidence type="ECO:0000313" key="18">
    <source>
        <dbReference type="EMBL" id="MCT8989173.1"/>
    </source>
</evidence>
<feature type="domain" description="UvrD-like helicase C-terminal" evidence="17">
    <location>
        <begin position="525"/>
        <end position="802"/>
    </location>
</feature>
<comment type="caution">
    <text evidence="18">The sequence shown here is derived from an EMBL/GenBank/DDBJ whole genome shotgun (WGS) entry which is preliminary data.</text>
</comment>
<dbReference type="SUPFAM" id="SSF52980">
    <property type="entry name" value="Restriction endonuclease-like"/>
    <property type="match status" value="1"/>
</dbReference>
<evidence type="ECO:0000256" key="4">
    <source>
        <dbReference type="ARBA" id="ARBA00022801"/>
    </source>
</evidence>
<dbReference type="GO" id="GO:0005829">
    <property type="term" value="C:cytosol"/>
    <property type="evidence" value="ECO:0007669"/>
    <property type="project" value="TreeGrafter"/>
</dbReference>
<evidence type="ECO:0000256" key="7">
    <source>
        <dbReference type="ARBA" id="ARBA00022840"/>
    </source>
</evidence>
<name>A0A9X2X5Y8_9HYPH</name>
<dbReference type="Gene3D" id="1.10.486.10">
    <property type="entry name" value="PCRA, domain 4"/>
    <property type="match status" value="1"/>
</dbReference>
<evidence type="ECO:0000256" key="13">
    <source>
        <dbReference type="ARBA" id="ARBA00034923"/>
    </source>
</evidence>
<feature type="binding site" evidence="15">
    <location>
        <begin position="29"/>
        <end position="36"/>
    </location>
    <ligand>
        <name>ATP</name>
        <dbReference type="ChEBI" id="CHEBI:30616"/>
    </ligand>
</feature>
<protein>
    <recommendedName>
        <fullName evidence="12">DNA 3'-5' helicase</fullName>
        <ecNumber evidence="12">5.6.2.4</ecNumber>
    </recommendedName>
    <alternativeName>
        <fullName evidence="13">DNA 3'-5' helicase II</fullName>
    </alternativeName>
</protein>
<evidence type="ECO:0000313" key="19">
    <source>
        <dbReference type="Proteomes" id="UP001149009"/>
    </source>
</evidence>
<dbReference type="GO" id="GO:0033202">
    <property type="term" value="C:DNA helicase complex"/>
    <property type="evidence" value="ECO:0007669"/>
    <property type="project" value="TreeGrafter"/>
</dbReference>
<evidence type="ECO:0000256" key="9">
    <source>
        <dbReference type="ARBA" id="ARBA00023204"/>
    </source>
</evidence>
<comment type="catalytic activity">
    <reaction evidence="11">
        <text>Couples ATP hydrolysis with the unwinding of duplex DNA by translocating in the 3'-5' direction.</text>
        <dbReference type="EC" id="5.6.2.4"/>
    </reaction>
</comment>
<evidence type="ECO:0000256" key="10">
    <source>
        <dbReference type="ARBA" id="ARBA00023235"/>
    </source>
</evidence>
<keyword evidence="10" id="KW-0413">Isomerase</keyword>
<proteinExistence type="predicted"/>